<reference evidence="2" key="1">
    <citation type="submission" date="2020-07" db="EMBL/GenBank/DDBJ databases">
        <title>A pangenomic view of the genus Pectobacterium provides insights into genome organization, phylogeny, and virulence.</title>
        <authorList>
            <person name="Jonkheer E."/>
            <person name="Brankovics B."/>
            <person name="Houwers I."/>
            <person name="Van Der Wolf J."/>
            <person name="Bonants P."/>
            <person name="Vreeburg R."/>
            <person name="Bollema R."/>
            <person name="De Haan J."/>
            <person name="Berke L."/>
            <person name="De Ridder D."/>
            <person name="Smit S."/>
            <person name="Van Der Lee T.A.J."/>
        </authorList>
    </citation>
    <scope>NUCLEOTIDE SEQUENCE</scope>
    <source>
        <strain evidence="2">NAK:433</strain>
    </source>
</reference>
<evidence type="ECO:0000256" key="1">
    <source>
        <dbReference type="SAM" id="MobiDB-lite"/>
    </source>
</evidence>
<name>A0AAE3BDJ3_9GAMM</name>
<protein>
    <submittedName>
        <fullName evidence="2">Uncharacterized protein</fullName>
    </submittedName>
</protein>
<comment type="caution">
    <text evidence="2">The sequence shown here is derived from an EMBL/GenBank/DDBJ whole genome shotgun (WGS) entry which is preliminary data.</text>
</comment>
<organism evidence="2 3">
    <name type="scientific">Pectobacterium brasiliense</name>
    <dbReference type="NCBI Taxonomy" id="180957"/>
    <lineage>
        <taxon>Bacteria</taxon>
        <taxon>Pseudomonadati</taxon>
        <taxon>Pseudomonadota</taxon>
        <taxon>Gammaproteobacteria</taxon>
        <taxon>Enterobacterales</taxon>
        <taxon>Pectobacteriaceae</taxon>
        <taxon>Pectobacterium</taxon>
    </lineage>
</organism>
<gene>
    <name evidence="2" type="ORF">H4F45_03395</name>
</gene>
<sequence length="83" mass="9685">MTPDKSVREQQFQNDILNQMQSHGWLLGESNKYNKELAFYPDDVIAFVNVSQPEQWEKLAQHFPATAQQHQRTSDARSIPRVN</sequence>
<evidence type="ECO:0000313" key="2">
    <source>
        <dbReference type="EMBL" id="MBN3050543.1"/>
    </source>
</evidence>
<dbReference type="EMBL" id="JACGEP010000007">
    <property type="protein sequence ID" value="MBN3050543.1"/>
    <property type="molecule type" value="Genomic_DNA"/>
</dbReference>
<dbReference type="AlphaFoldDB" id="A0AAE3BDJ3"/>
<accession>A0AAE3BDJ3</accession>
<dbReference type="RefSeq" id="WP_205558984.1">
    <property type="nucleotide sequence ID" value="NZ_JACGEP010000007.1"/>
</dbReference>
<evidence type="ECO:0000313" key="3">
    <source>
        <dbReference type="Proteomes" id="UP000768524"/>
    </source>
</evidence>
<proteinExistence type="predicted"/>
<dbReference type="Proteomes" id="UP000768524">
    <property type="component" value="Unassembled WGS sequence"/>
</dbReference>
<feature type="region of interest" description="Disordered" evidence="1">
    <location>
        <begin position="62"/>
        <end position="83"/>
    </location>
</feature>